<organism evidence="1 2">
    <name type="scientific">Vespula pensylvanica</name>
    <name type="common">Western yellow jacket</name>
    <name type="synonym">Wasp</name>
    <dbReference type="NCBI Taxonomy" id="30213"/>
    <lineage>
        <taxon>Eukaryota</taxon>
        <taxon>Metazoa</taxon>
        <taxon>Ecdysozoa</taxon>
        <taxon>Arthropoda</taxon>
        <taxon>Hexapoda</taxon>
        <taxon>Insecta</taxon>
        <taxon>Pterygota</taxon>
        <taxon>Neoptera</taxon>
        <taxon>Endopterygota</taxon>
        <taxon>Hymenoptera</taxon>
        <taxon>Apocrita</taxon>
        <taxon>Aculeata</taxon>
        <taxon>Vespoidea</taxon>
        <taxon>Vespidae</taxon>
        <taxon>Vespinae</taxon>
        <taxon>Vespula</taxon>
    </lineage>
</organism>
<protein>
    <submittedName>
        <fullName evidence="1">Uncharacterized protein</fullName>
    </submittedName>
</protein>
<dbReference type="AlphaFoldDB" id="A0A834UFB6"/>
<keyword evidence="2" id="KW-1185">Reference proteome</keyword>
<dbReference type="EMBL" id="JACSDY010000002">
    <property type="protein sequence ID" value="KAF7435275.1"/>
    <property type="molecule type" value="Genomic_DNA"/>
</dbReference>
<sequence>MEIHFTKTATAMATAKMRSKVRTVFAVASLTSTTLEPLPRKKVRKAKIERRLHELVLKKLNSVLEGRRVDTLRFRFNRRKSKQRRGGASVCLKIQTGPRGTYAEANFVLYSLMLFL</sequence>
<evidence type="ECO:0000313" key="2">
    <source>
        <dbReference type="Proteomes" id="UP000600918"/>
    </source>
</evidence>
<name>A0A834UFB6_VESPE</name>
<evidence type="ECO:0000313" key="1">
    <source>
        <dbReference type="EMBL" id="KAF7435275.1"/>
    </source>
</evidence>
<gene>
    <name evidence="1" type="ORF">H0235_003466</name>
</gene>
<dbReference type="Proteomes" id="UP000600918">
    <property type="component" value="Unassembled WGS sequence"/>
</dbReference>
<accession>A0A834UFB6</accession>
<reference evidence="1" key="1">
    <citation type="journal article" date="2020" name="G3 (Bethesda)">
        <title>High-Quality Assemblies for Three Invasive Social Wasps from the &lt;i&gt;Vespula&lt;/i&gt; Genus.</title>
        <authorList>
            <person name="Harrop T.W.R."/>
            <person name="Guhlin J."/>
            <person name="McLaughlin G.M."/>
            <person name="Permina E."/>
            <person name="Stockwell P."/>
            <person name="Gilligan J."/>
            <person name="Le Lec M.F."/>
            <person name="Gruber M.A.M."/>
            <person name="Quinn O."/>
            <person name="Lovegrove M."/>
            <person name="Duncan E.J."/>
            <person name="Remnant E.J."/>
            <person name="Van Eeckhoven J."/>
            <person name="Graham B."/>
            <person name="Knapp R.A."/>
            <person name="Langford K.W."/>
            <person name="Kronenberg Z."/>
            <person name="Press M.O."/>
            <person name="Eacker S.M."/>
            <person name="Wilson-Rankin E.E."/>
            <person name="Purcell J."/>
            <person name="Lester P.J."/>
            <person name="Dearden P.K."/>
        </authorList>
    </citation>
    <scope>NUCLEOTIDE SEQUENCE</scope>
    <source>
        <strain evidence="1">Volc-1</strain>
    </source>
</reference>
<proteinExistence type="predicted"/>
<comment type="caution">
    <text evidence="1">The sequence shown here is derived from an EMBL/GenBank/DDBJ whole genome shotgun (WGS) entry which is preliminary data.</text>
</comment>